<evidence type="ECO:0000313" key="2">
    <source>
        <dbReference type="Proteomes" id="UP000265520"/>
    </source>
</evidence>
<reference evidence="1 2" key="1">
    <citation type="journal article" date="2018" name="Front. Plant Sci.">
        <title>Red Clover (Trifolium pratense) and Zigzag Clover (T. medium) - A Picture of Genomic Similarities and Differences.</title>
        <authorList>
            <person name="Dluhosova J."/>
            <person name="Istvanek J."/>
            <person name="Nedelnik J."/>
            <person name="Repkova J."/>
        </authorList>
    </citation>
    <scope>NUCLEOTIDE SEQUENCE [LARGE SCALE GENOMIC DNA]</scope>
    <source>
        <strain evidence="2">cv. 10/8</strain>
        <tissue evidence="1">Leaf</tissue>
    </source>
</reference>
<organism evidence="1 2">
    <name type="scientific">Trifolium medium</name>
    <dbReference type="NCBI Taxonomy" id="97028"/>
    <lineage>
        <taxon>Eukaryota</taxon>
        <taxon>Viridiplantae</taxon>
        <taxon>Streptophyta</taxon>
        <taxon>Embryophyta</taxon>
        <taxon>Tracheophyta</taxon>
        <taxon>Spermatophyta</taxon>
        <taxon>Magnoliopsida</taxon>
        <taxon>eudicotyledons</taxon>
        <taxon>Gunneridae</taxon>
        <taxon>Pentapetalae</taxon>
        <taxon>rosids</taxon>
        <taxon>fabids</taxon>
        <taxon>Fabales</taxon>
        <taxon>Fabaceae</taxon>
        <taxon>Papilionoideae</taxon>
        <taxon>50 kb inversion clade</taxon>
        <taxon>NPAAA clade</taxon>
        <taxon>Hologalegina</taxon>
        <taxon>IRL clade</taxon>
        <taxon>Trifolieae</taxon>
        <taxon>Trifolium</taxon>
    </lineage>
</organism>
<comment type="caution">
    <text evidence="1">The sequence shown here is derived from an EMBL/GenBank/DDBJ whole genome shotgun (WGS) entry which is preliminary data.</text>
</comment>
<sequence>EWMARRASQLEGCIRKALSMARCAASYGASRTFIVHHAHHAEQVAQRADAKSIY</sequence>
<keyword evidence="2" id="KW-1185">Reference proteome</keyword>
<evidence type="ECO:0000313" key="1">
    <source>
        <dbReference type="EMBL" id="MCI61384.1"/>
    </source>
</evidence>
<accession>A0A392TLA0</accession>
<dbReference type="AlphaFoldDB" id="A0A392TLA0"/>
<dbReference type="Proteomes" id="UP000265520">
    <property type="component" value="Unassembled WGS sequence"/>
</dbReference>
<dbReference type="EMBL" id="LXQA010598919">
    <property type="protein sequence ID" value="MCI61384.1"/>
    <property type="molecule type" value="Genomic_DNA"/>
</dbReference>
<name>A0A392TLA0_9FABA</name>
<protein>
    <submittedName>
        <fullName evidence="1">Uncharacterized protein</fullName>
    </submittedName>
</protein>
<feature type="non-terminal residue" evidence="1">
    <location>
        <position position="1"/>
    </location>
</feature>
<proteinExistence type="predicted"/>